<dbReference type="PANTHER" id="PTHR33371">
    <property type="entry name" value="INTERMEMBRANE PHOSPHOLIPID TRANSPORT SYSTEM BINDING PROTEIN MLAD-RELATED"/>
    <property type="match status" value="1"/>
</dbReference>
<evidence type="ECO:0000313" key="3">
    <source>
        <dbReference type="EMBL" id="KAA8885803.1"/>
    </source>
</evidence>
<evidence type="ECO:0000256" key="1">
    <source>
        <dbReference type="SAM" id="Phobius"/>
    </source>
</evidence>
<name>A0A5N0EA45_9NOCA</name>
<dbReference type="AlphaFoldDB" id="A0A5N0EA45"/>
<dbReference type="RefSeq" id="WP_150404385.1">
    <property type="nucleotide sequence ID" value="NZ_VXLC01000014.1"/>
</dbReference>
<comment type="caution">
    <text evidence="3">The sequence shown here is derived from an EMBL/GenBank/DDBJ whole genome shotgun (WGS) entry which is preliminary data.</text>
</comment>
<evidence type="ECO:0000313" key="4">
    <source>
        <dbReference type="Proteomes" id="UP000323876"/>
    </source>
</evidence>
<reference evidence="3 4" key="1">
    <citation type="submission" date="2019-09" db="EMBL/GenBank/DDBJ databases">
        <authorList>
            <person name="Wang X."/>
        </authorList>
    </citation>
    <scope>NUCLEOTIDE SEQUENCE [LARGE SCALE GENOMIC DNA]</scope>
    <source>
        <strain evidence="3 4">CICC 11023</strain>
    </source>
</reference>
<evidence type="ECO:0000259" key="2">
    <source>
        <dbReference type="Pfam" id="PF02470"/>
    </source>
</evidence>
<dbReference type="InterPro" id="IPR003399">
    <property type="entry name" value="Mce/MlaD"/>
</dbReference>
<dbReference type="PANTHER" id="PTHR33371:SF4">
    <property type="entry name" value="INTERMEMBRANE PHOSPHOLIPID TRANSPORT SYSTEM BINDING PROTEIN MLAD"/>
    <property type="match status" value="1"/>
</dbReference>
<organism evidence="3 4">
    <name type="scientific">Nocardia colli</name>
    <dbReference type="NCBI Taxonomy" id="2545717"/>
    <lineage>
        <taxon>Bacteria</taxon>
        <taxon>Bacillati</taxon>
        <taxon>Actinomycetota</taxon>
        <taxon>Actinomycetes</taxon>
        <taxon>Mycobacteriales</taxon>
        <taxon>Nocardiaceae</taxon>
        <taxon>Nocardia</taxon>
    </lineage>
</organism>
<protein>
    <submittedName>
        <fullName evidence="3">MCE family protein</fullName>
    </submittedName>
</protein>
<dbReference type="InterPro" id="IPR052336">
    <property type="entry name" value="MlaD_Phospholipid_Transporter"/>
</dbReference>
<keyword evidence="1" id="KW-0472">Membrane</keyword>
<keyword evidence="4" id="KW-1185">Reference proteome</keyword>
<dbReference type="OrthoDB" id="4367345at2"/>
<dbReference type="EMBL" id="VXLC01000014">
    <property type="protein sequence ID" value="KAA8885803.1"/>
    <property type="molecule type" value="Genomic_DNA"/>
</dbReference>
<feature type="transmembrane region" description="Helical" evidence="1">
    <location>
        <begin position="21"/>
        <end position="39"/>
    </location>
</feature>
<sequence length="342" mass="36392">MPIFVDHSGRTAGRWMLRLRGLVVAAVILVVAVFTTQYAQGKFADKFTLTIDAATLGEGLAPGAEVKFRGFGIGTVRKVQTVDYGHQRIELALDRGQAAALTDDVSARFTSSNIFGSSAIELVNTGHGGRLPENTTLFIGANASNATVSSVFRRAARLTQVLDSDTVRALFDLLLDNTASLGPAVQSFFATARVLAMNQRAPLAHYLDIGADVSTGVAQTTPPVVDVILGVLDNSEYFGSAENRERTKHSLSTLDTALLLPVTDLLRRDNPDLAAILGGVLDLVVPISASIGTVAPAYNRLPALLARIDSAFPVVDGRVQLQLEVIVKNMPYLADSIIGVPR</sequence>
<keyword evidence="1" id="KW-0812">Transmembrane</keyword>
<feature type="domain" description="Mce/MlaD" evidence="2">
    <location>
        <begin position="55"/>
        <end position="123"/>
    </location>
</feature>
<accession>A0A5N0EA45</accession>
<proteinExistence type="predicted"/>
<dbReference type="Proteomes" id="UP000323876">
    <property type="component" value="Unassembled WGS sequence"/>
</dbReference>
<dbReference type="Pfam" id="PF02470">
    <property type="entry name" value="MlaD"/>
    <property type="match status" value="1"/>
</dbReference>
<gene>
    <name evidence="3" type="ORF">F3087_24500</name>
</gene>
<keyword evidence="1" id="KW-1133">Transmembrane helix</keyword>